<keyword evidence="3" id="KW-1185">Reference proteome</keyword>
<comment type="caution">
    <text evidence="2">The sequence shown here is derived from an EMBL/GenBank/DDBJ whole genome shotgun (WGS) entry which is preliminary data.</text>
</comment>
<evidence type="ECO:0000313" key="2">
    <source>
        <dbReference type="EMBL" id="MFD2159729.1"/>
    </source>
</evidence>
<gene>
    <name evidence="2" type="ORF">ACFSW8_12540</name>
</gene>
<organism evidence="2 3">
    <name type="scientific">Rubritalea tangerina</name>
    <dbReference type="NCBI Taxonomy" id="430798"/>
    <lineage>
        <taxon>Bacteria</taxon>
        <taxon>Pseudomonadati</taxon>
        <taxon>Verrucomicrobiota</taxon>
        <taxon>Verrucomicrobiia</taxon>
        <taxon>Verrucomicrobiales</taxon>
        <taxon>Rubritaleaceae</taxon>
        <taxon>Rubritalea</taxon>
    </lineage>
</organism>
<evidence type="ECO:0000256" key="1">
    <source>
        <dbReference type="SAM" id="MobiDB-lite"/>
    </source>
</evidence>
<sequence length="98" mass="10982">MRGIVYQQFVRTDSVVDVYLFIYKLKPTTMMNRKNRISTGLLLCGAFLASYGAGDAQIHKDIVAKAPKEELVPMPHMDLKDPESDENFTGQGDECLAQ</sequence>
<protein>
    <submittedName>
        <fullName evidence="2">Uncharacterized protein</fullName>
    </submittedName>
</protein>
<proteinExistence type="predicted"/>
<dbReference type="EMBL" id="JBHUJB010000051">
    <property type="protein sequence ID" value="MFD2159729.1"/>
    <property type="molecule type" value="Genomic_DNA"/>
</dbReference>
<name>A0ABW4ZCX1_9BACT</name>
<reference evidence="3" key="1">
    <citation type="journal article" date="2019" name="Int. J. Syst. Evol. Microbiol.">
        <title>The Global Catalogue of Microorganisms (GCM) 10K type strain sequencing project: providing services to taxonomists for standard genome sequencing and annotation.</title>
        <authorList>
            <consortium name="The Broad Institute Genomics Platform"/>
            <consortium name="The Broad Institute Genome Sequencing Center for Infectious Disease"/>
            <person name="Wu L."/>
            <person name="Ma J."/>
        </authorList>
    </citation>
    <scope>NUCLEOTIDE SEQUENCE [LARGE SCALE GENOMIC DNA]</scope>
    <source>
        <strain evidence="3">CCUG 57942</strain>
    </source>
</reference>
<accession>A0ABW4ZCX1</accession>
<dbReference type="Proteomes" id="UP001597389">
    <property type="component" value="Unassembled WGS sequence"/>
</dbReference>
<dbReference type="RefSeq" id="WP_377178397.1">
    <property type="nucleotide sequence ID" value="NZ_JBHUJB010000051.1"/>
</dbReference>
<feature type="region of interest" description="Disordered" evidence="1">
    <location>
        <begin position="75"/>
        <end position="98"/>
    </location>
</feature>
<evidence type="ECO:0000313" key="3">
    <source>
        <dbReference type="Proteomes" id="UP001597389"/>
    </source>
</evidence>